<feature type="binding site" evidence="14">
    <location>
        <position position="100"/>
    </location>
    <ligand>
        <name>Zn(2+)</name>
        <dbReference type="ChEBI" id="CHEBI:29105"/>
        <note>catalytic</note>
    </ligand>
</feature>
<gene>
    <name evidence="17" type="ORF">IWA51_12140</name>
</gene>
<evidence type="ECO:0000256" key="5">
    <source>
        <dbReference type="ARBA" id="ARBA00018266"/>
    </source>
</evidence>
<evidence type="ECO:0000256" key="2">
    <source>
        <dbReference type="ARBA" id="ARBA00003949"/>
    </source>
</evidence>
<evidence type="ECO:0000313" key="18">
    <source>
        <dbReference type="Proteomes" id="UP000595224"/>
    </source>
</evidence>
<reference evidence="17 18" key="1">
    <citation type="submission" date="2020-11" db="EMBL/GenBank/DDBJ databases">
        <title>Treponema Peruensis nv. sp., first commensal Treponema isolated from human feces.</title>
        <authorList>
            <person name="Belkhou C."/>
            <person name="Raes J."/>
        </authorList>
    </citation>
    <scope>NUCLEOTIDE SEQUENCE [LARGE SCALE GENOMIC DNA]</scope>
    <source>
        <strain evidence="17 18">RCC2812</strain>
    </source>
</reference>
<comment type="similarity">
    <text evidence="3 15">Belongs to the cytidine and deoxycytidylate deaminase family.</text>
</comment>
<evidence type="ECO:0000256" key="7">
    <source>
        <dbReference type="ARBA" id="ARBA00022801"/>
    </source>
</evidence>
<dbReference type="GO" id="GO:0055086">
    <property type="term" value="P:nucleobase-containing small molecule metabolic process"/>
    <property type="evidence" value="ECO:0007669"/>
    <property type="project" value="UniProtKB-ARBA"/>
</dbReference>
<dbReference type="GO" id="GO:0072527">
    <property type="term" value="P:pyrimidine-containing compound metabolic process"/>
    <property type="evidence" value="ECO:0007669"/>
    <property type="project" value="UniProtKB-ARBA"/>
</dbReference>
<dbReference type="AlphaFoldDB" id="A0A7T3RD94"/>
<protein>
    <recommendedName>
        <fullName evidence="5 15">Cytidine deaminase</fullName>
        <ecNumber evidence="4 15">3.5.4.5</ecNumber>
    </recommendedName>
    <alternativeName>
        <fullName evidence="9 15">Cytidine aminohydrolase</fullName>
    </alternativeName>
</protein>
<dbReference type="NCBIfam" id="NF004064">
    <property type="entry name" value="PRK05578.1"/>
    <property type="match status" value="1"/>
</dbReference>
<feature type="domain" description="CMP/dCMP-type deaminase" evidence="16">
    <location>
        <begin position="8"/>
        <end position="139"/>
    </location>
</feature>
<dbReference type="PANTHER" id="PTHR11644">
    <property type="entry name" value="CYTIDINE DEAMINASE"/>
    <property type="match status" value="1"/>
</dbReference>
<dbReference type="InterPro" id="IPR050202">
    <property type="entry name" value="Cyt/Deoxycyt_deaminase"/>
</dbReference>
<evidence type="ECO:0000256" key="4">
    <source>
        <dbReference type="ARBA" id="ARBA00012783"/>
    </source>
</evidence>
<comment type="function">
    <text evidence="2 15">This enzyme scavenges exogenous and endogenous cytidine and 2'-deoxycytidine for UMP synthesis.</text>
</comment>
<keyword evidence="18" id="KW-1185">Reference proteome</keyword>
<comment type="catalytic activity">
    <reaction evidence="11 15">
        <text>cytidine + H2O + H(+) = uridine + NH4(+)</text>
        <dbReference type="Rhea" id="RHEA:16069"/>
        <dbReference type="ChEBI" id="CHEBI:15377"/>
        <dbReference type="ChEBI" id="CHEBI:15378"/>
        <dbReference type="ChEBI" id="CHEBI:16704"/>
        <dbReference type="ChEBI" id="CHEBI:17562"/>
        <dbReference type="ChEBI" id="CHEBI:28938"/>
        <dbReference type="EC" id="3.5.4.5"/>
    </reaction>
</comment>
<accession>A0A7T3RD94</accession>
<evidence type="ECO:0000256" key="13">
    <source>
        <dbReference type="PIRSR" id="PIRSR606262-2"/>
    </source>
</evidence>
<dbReference type="InterPro" id="IPR016193">
    <property type="entry name" value="Cytidine_deaminase-like"/>
</dbReference>
<organism evidence="17 18">
    <name type="scientific">Treponema peruense</name>
    <dbReference type="NCBI Taxonomy" id="2787628"/>
    <lineage>
        <taxon>Bacteria</taxon>
        <taxon>Pseudomonadati</taxon>
        <taxon>Spirochaetota</taxon>
        <taxon>Spirochaetia</taxon>
        <taxon>Spirochaetales</taxon>
        <taxon>Treponemataceae</taxon>
        <taxon>Treponema</taxon>
    </lineage>
</organism>
<feature type="binding site" evidence="14">
    <location>
        <position position="97"/>
    </location>
    <ligand>
        <name>Zn(2+)</name>
        <dbReference type="ChEBI" id="CHEBI:29105"/>
        <note>catalytic</note>
    </ligand>
</feature>
<comment type="cofactor">
    <cofactor evidence="1 14 15">
        <name>Zn(2+)</name>
        <dbReference type="ChEBI" id="CHEBI:29105"/>
    </cofactor>
</comment>
<dbReference type="GO" id="GO:0008270">
    <property type="term" value="F:zinc ion binding"/>
    <property type="evidence" value="ECO:0007669"/>
    <property type="project" value="UniProtKB-UniRule"/>
</dbReference>
<feature type="binding site" evidence="14">
    <location>
        <position position="60"/>
    </location>
    <ligand>
        <name>Zn(2+)</name>
        <dbReference type="ChEBI" id="CHEBI:29105"/>
        <note>catalytic</note>
    </ligand>
</feature>
<evidence type="ECO:0000256" key="1">
    <source>
        <dbReference type="ARBA" id="ARBA00001947"/>
    </source>
</evidence>
<dbReference type="CDD" id="cd01283">
    <property type="entry name" value="cytidine_deaminase"/>
    <property type="match status" value="1"/>
</dbReference>
<evidence type="ECO:0000259" key="16">
    <source>
        <dbReference type="PROSITE" id="PS51747"/>
    </source>
</evidence>
<evidence type="ECO:0000256" key="8">
    <source>
        <dbReference type="ARBA" id="ARBA00022833"/>
    </source>
</evidence>
<dbReference type="FunFam" id="3.40.140.10:FF:000008">
    <property type="entry name" value="Cytidine deaminase"/>
    <property type="match status" value="1"/>
</dbReference>
<comment type="catalytic activity">
    <reaction evidence="10 15">
        <text>2'-deoxycytidine + H2O + H(+) = 2'-deoxyuridine + NH4(+)</text>
        <dbReference type="Rhea" id="RHEA:13433"/>
        <dbReference type="ChEBI" id="CHEBI:15377"/>
        <dbReference type="ChEBI" id="CHEBI:15378"/>
        <dbReference type="ChEBI" id="CHEBI:15698"/>
        <dbReference type="ChEBI" id="CHEBI:16450"/>
        <dbReference type="ChEBI" id="CHEBI:28938"/>
        <dbReference type="EC" id="3.5.4.5"/>
    </reaction>
</comment>
<feature type="active site" description="Proton donor" evidence="12">
    <location>
        <position position="62"/>
    </location>
</feature>
<evidence type="ECO:0000313" key="17">
    <source>
        <dbReference type="EMBL" id="QQA00983.1"/>
    </source>
</evidence>
<evidence type="ECO:0000256" key="11">
    <source>
        <dbReference type="ARBA" id="ARBA00049558"/>
    </source>
</evidence>
<dbReference type="PROSITE" id="PS51747">
    <property type="entry name" value="CYT_DCMP_DEAMINASES_2"/>
    <property type="match status" value="1"/>
</dbReference>
<evidence type="ECO:0000256" key="12">
    <source>
        <dbReference type="PIRSR" id="PIRSR606262-1"/>
    </source>
</evidence>
<evidence type="ECO:0000256" key="3">
    <source>
        <dbReference type="ARBA" id="ARBA00006576"/>
    </source>
</evidence>
<dbReference type="GO" id="GO:0004126">
    <property type="term" value="F:cytidine deaminase activity"/>
    <property type="evidence" value="ECO:0007669"/>
    <property type="project" value="UniProtKB-UniRule"/>
</dbReference>
<evidence type="ECO:0000256" key="14">
    <source>
        <dbReference type="PIRSR" id="PIRSR606262-3"/>
    </source>
</evidence>
<evidence type="ECO:0000256" key="9">
    <source>
        <dbReference type="ARBA" id="ARBA00032005"/>
    </source>
</evidence>
<keyword evidence="8 14" id="KW-0862">Zinc</keyword>
<evidence type="ECO:0000256" key="10">
    <source>
        <dbReference type="ARBA" id="ARBA00049252"/>
    </source>
</evidence>
<evidence type="ECO:0000256" key="6">
    <source>
        <dbReference type="ARBA" id="ARBA00022723"/>
    </source>
</evidence>
<dbReference type="Proteomes" id="UP000595224">
    <property type="component" value="Chromosome"/>
</dbReference>
<dbReference type="InterPro" id="IPR006262">
    <property type="entry name" value="Cyt_deam_tetra"/>
</dbReference>
<dbReference type="PANTHER" id="PTHR11644:SF2">
    <property type="entry name" value="CYTIDINE DEAMINASE"/>
    <property type="match status" value="1"/>
</dbReference>
<dbReference type="SUPFAM" id="SSF53927">
    <property type="entry name" value="Cytidine deaminase-like"/>
    <property type="match status" value="1"/>
</dbReference>
<sequence length="139" mass="15427">MKNKNEQTNTEELVKKAMKMLEFSYAPYSNFHVGAALLGTNNKIYTGCNIENAAYGPSNCAERTAFFKAVSEGCKEFRAIAIVGGPKGIVSDYCPPCGVCRQVMAEFCTRDFKIILAKSMTEQKIFTLEELLPQSFSLQ</sequence>
<evidence type="ECO:0000256" key="15">
    <source>
        <dbReference type="RuleBase" id="RU364006"/>
    </source>
</evidence>
<proteinExistence type="inferred from homology"/>
<dbReference type="Gene3D" id="3.40.140.10">
    <property type="entry name" value="Cytidine Deaminase, domain 2"/>
    <property type="match status" value="1"/>
</dbReference>
<name>A0A7T3RD94_9SPIR</name>
<dbReference type="NCBIfam" id="TIGR01354">
    <property type="entry name" value="cyt_deam_tetra"/>
    <property type="match status" value="1"/>
</dbReference>
<dbReference type="KEGG" id="tper:IWA51_12140"/>
<feature type="binding site" evidence="13">
    <location>
        <begin position="49"/>
        <end position="55"/>
    </location>
    <ligand>
        <name>substrate</name>
    </ligand>
</feature>
<dbReference type="RefSeq" id="WP_198442593.1">
    <property type="nucleotide sequence ID" value="NZ_CBCSHE010000005.1"/>
</dbReference>
<keyword evidence="7 15" id="KW-0378">Hydrolase</keyword>
<dbReference type="EMBL" id="CP064936">
    <property type="protein sequence ID" value="QQA00983.1"/>
    <property type="molecule type" value="Genomic_DNA"/>
</dbReference>
<dbReference type="Pfam" id="PF00383">
    <property type="entry name" value="dCMP_cyt_deam_1"/>
    <property type="match status" value="1"/>
</dbReference>
<dbReference type="GO" id="GO:0005829">
    <property type="term" value="C:cytosol"/>
    <property type="evidence" value="ECO:0007669"/>
    <property type="project" value="TreeGrafter"/>
</dbReference>
<keyword evidence="6 14" id="KW-0479">Metal-binding</keyword>
<dbReference type="InterPro" id="IPR002125">
    <property type="entry name" value="CMP_dCMP_dom"/>
</dbReference>
<dbReference type="EC" id="3.5.4.5" evidence="4 15"/>